<dbReference type="AlphaFoldDB" id="F4WD69"/>
<sequence length="159" mass="17804">MGFDDEFLNLHSSLSPKQGLCSKLDCLYCTSIVYINCSIFSAGSKFGSQPRSIIVITCIALPPNRGREYQWLRVVFILSQRDVKRYDATTCADAVASRVYARVDKGARRIERYEVVRQQLGKRSARVVDKGAFAESDDVQVSATCVPVDRVIGKRAEEM</sequence>
<gene>
    <name evidence="1" type="ORF">G5I_03519</name>
</gene>
<evidence type="ECO:0000313" key="1">
    <source>
        <dbReference type="EMBL" id="EGI67877.1"/>
    </source>
</evidence>
<protein>
    <submittedName>
        <fullName evidence="1">Uncharacterized protein</fullName>
    </submittedName>
</protein>
<name>F4WD69_ACREC</name>
<dbReference type="InParanoid" id="F4WD69"/>
<dbReference type="EMBL" id="GL888084">
    <property type="protein sequence ID" value="EGI67877.1"/>
    <property type="molecule type" value="Genomic_DNA"/>
</dbReference>
<evidence type="ECO:0000313" key="2">
    <source>
        <dbReference type="Proteomes" id="UP000007755"/>
    </source>
</evidence>
<organism evidence="2">
    <name type="scientific">Acromyrmex echinatior</name>
    <name type="common">Panamanian leafcutter ant</name>
    <name type="synonym">Acromyrmex octospinosus echinatior</name>
    <dbReference type="NCBI Taxonomy" id="103372"/>
    <lineage>
        <taxon>Eukaryota</taxon>
        <taxon>Metazoa</taxon>
        <taxon>Ecdysozoa</taxon>
        <taxon>Arthropoda</taxon>
        <taxon>Hexapoda</taxon>
        <taxon>Insecta</taxon>
        <taxon>Pterygota</taxon>
        <taxon>Neoptera</taxon>
        <taxon>Endopterygota</taxon>
        <taxon>Hymenoptera</taxon>
        <taxon>Apocrita</taxon>
        <taxon>Aculeata</taxon>
        <taxon>Formicoidea</taxon>
        <taxon>Formicidae</taxon>
        <taxon>Myrmicinae</taxon>
        <taxon>Acromyrmex</taxon>
    </lineage>
</organism>
<accession>F4WD69</accession>
<reference evidence="1" key="1">
    <citation type="submission" date="2011-02" db="EMBL/GenBank/DDBJ databases">
        <title>The genome of the leaf-cutting ant Acromyrmex echinatior suggests key adaptations to social evolution and fungus farming.</title>
        <authorList>
            <person name="Nygaard S."/>
            <person name="Zhang G."/>
        </authorList>
    </citation>
    <scope>NUCLEOTIDE SEQUENCE</scope>
</reference>
<proteinExistence type="predicted"/>
<keyword evidence="2" id="KW-1185">Reference proteome</keyword>
<dbReference type="Proteomes" id="UP000007755">
    <property type="component" value="Unassembled WGS sequence"/>
</dbReference>